<dbReference type="AlphaFoldDB" id="A0A8B8E6U7"/>
<gene>
    <name evidence="3" type="primary">LOC111132363</name>
</gene>
<feature type="region of interest" description="Disordered" evidence="1">
    <location>
        <begin position="86"/>
        <end position="121"/>
    </location>
</feature>
<keyword evidence="2" id="KW-1185">Reference proteome</keyword>
<organism evidence="2 3">
    <name type="scientific">Crassostrea virginica</name>
    <name type="common">Eastern oyster</name>
    <dbReference type="NCBI Taxonomy" id="6565"/>
    <lineage>
        <taxon>Eukaryota</taxon>
        <taxon>Metazoa</taxon>
        <taxon>Spiralia</taxon>
        <taxon>Lophotrochozoa</taxon>
        <taxon>Mollusca</taxon>
        <taxon>Bivalvia</taxon>
        <taxon>Autobranchia</taxon>
        <taxon>Pteriomorphia</taxon>
        <taxon>Ostreida</taxon>
        <taxon>Ostreoidea</taxon>
        <taxon>Ostreidae</taxon>
        <taxon>Crassostrea</taxon>
    </lineage>
</organism>
<name>A0A8B8E6U7_CRAVI</name>
<evidence type="ECO:0000313" key="2">
    <source>
        <dbReference type="Proteomes" id="UP000694844"/>
    </source>
</evidence>
<evidence type="ECO:0000256" key="1">
    <source>
        <dbReference type="SAM" id="MobiDB-lite"/>
    </source>
</evidence>
<dbReference type="Proteomes" id="UP000694844">
    <property type="component" value="Chromosome 5"/>
</dbReference>
<reference evidence="3" key="1">
    <citation type="submission" date="2025-08" db="UniProtKB">
        <authorList>
            <consortium name="RefSeq"/>
        </authorList>
    </citation>
    <scope>IDENTIFICATION</scope>
    <source>
        <tissue evidence="3">Whole sample</tissue>
    </source>
</reference>
<dbReference type="GeneID" id="111132363"/>
<sequence length="359" mass="41783">MLQTLAKYAKGYVRYTPYNEWVIPRLDYWTARVRNNAPVPKYDTTLEKWVFEPLGDTDKTNGVIKRPLIVPKQRIRSSPLKEKLGLRLQSENQATKSYTAAEGPSCPRLSEHESDSECQTNGELDPYGYFADEFEKALKNRGESDGRFEPVDSEIRHELEGNLTDGDERTAASSVDGEDRPWWCPSPDALDFLFTHSSPDEFGRKYRTCSELETSEGQNSPNTSRGDSYIPTDQSLWYAKNVLATGRDIIYRPMVEDWREQMDEWSHMTRLINECEAQSLIPTLQFPTHTCEWLARVDFRHESVRQKIDYTRPRPKSLREKPGFCARHRPYVRKTRNHREALAKAGRMDLNRVQFIDNY</sequence>
<accession>A0A8B8E6U7</accession>
<dbReference type="RefSeq" id="XP_022335875.1">
    <property type="nucleotide sequence ID" value="XM_022480167.1"/>
</dbReference>
<evidence type="ECO:0000313" key="3">
    <source>
        <dbReference type="RefSeq" id="XP_022335875.1"/>
    </source>
</evidence>
<dbReference type="KEGG" id="cvn:111132363"/>
<feature type="compositionally biased region" description="Polar residues" evidence="1">
    <location>
        <begin position="89"/>
        <end position="98"/>
    </location>
</feature>
<protein>
    <submittedName>
        <fullName evidence="3">Uncharacterized protein LOC111132363</fullName>
    </submittedName>
</protein>
<proteinExistence type="predicted"/>